<organism evidence="1 2">
    <name type="scientific">Hibiscus sabdariffa</name>
    <name type="common">roselle</name>
    <dbReference type="NCBI Taxonomy" id="183260"/>
    <lineage>
        <taxon>Eukaryota</taxon>
        <taxon>Viridiplantae</taxon>
        <taxon>Streptophyta</taxon>
        <taxon>Embryophyta</taxon>
        <taxon>Tracheophyta</taxon>
        <taxon>Spermatophyta</taxon>
        <taxon>Magnoliopsida</taxon>
        <taxon>eudicotyledons</taxon>
        <taxon>Gunneridae</taxon>
        <taxon>Pentapetalae</taxon>
        <taxon>rosids</taxon>
        <taxon>malvids</taxon>
        <taxon>Malvales</taxon>
        <taxon>Malvaceae</taxon>
        <taxon>Malvoideae</taxon>
        <taxon>Hibiscus</taxon>
    </lineage>
</organism>
<evidence type="ECO:0000313" key="2">
    <source>
        <dbReference type="Proteomes" id="UP001472677"/>
    </source>
</evidence>
<reference evidence="1 2" key="1">
    <citation type="journal article" date="2024" name="G3 (Bethesda)">
        <title>Genome assembly of Hibiscus sabdariffa L. provides insights into metabolisms of medicinal natural products.</title>
        <authorList>
            <person name="Kim T."/>
        </authorList>
    </citation>
    <scope>NUCLEOTIDE SEQUENCE [LARGE SCALE GENOMIC DNA]</scope>
    <source>
        <strain evidence="1">TK-2024</strain>
        <tissue evidence="1">Old leaves</tissue>
    </source>
</reference>
<protein>
    <submittedName>
        <fullName evidence="1">Uncharacterized protein</fullName>
    </submittedName>
</protein>
<keyword evidence="2" id="KW-1185">Reference proteome</keyword>
<sequence>MSTTKGTSKSEHESPFTSSRSVIYKARFHRSKICVHHLNVDVFGTQLRRDPVIKRELKTYDVTTVEQENRQKVAEMPREWSTRIPPQAIQHSSPMEIMLSIRRYFSSDWNCSYYVQVVAYLRDTGTGKYNIALIERTSLVGTNVWDSVTLRAGSSYFRAACAHADGISKSELESPFTNSRSVIYKAQFNSSKICFHYQNVAVFGTHLRRDSVIKV</sequence>
<evidence type="ECO:0000313" key="1">
    <source>
        <dbReference type="EMBL" id="KAK8550559.1"/>
    </source>
</evidence>
<accession>A0ABR2E051</accession>
<gene>
    <name evidence="1" type="ORF">V6N12_039261</name>
</gene>
<dbReference type="Proteomes" id="UP001472677">
    <property type="component" value="Unassembled WGS sequence"/>
</dbReference>
<comment type="caution">
    <text evidence="1">The sequence shown here is derived from an EMBL/GenBank/DDBJ whole genome shotgun (WGS) entry which is preliminary data.</text>
</comment>
<dbReference type="EMBL" id="JBBPBM010000020">
    <property type="protein sequence ID" value="KAK8550559.1"/>
    <property type="molecule type" value="Genomic_DNA"/>
</dbReference>
<name>A0ABR2E051_9ROSI</name>
<proteinExistence type="predicted"/>